<reference evidence="2 3" key="1">
    <citation type="submission" date="2016-10" db="EMBL/GenBank/DDBJ databases">
        <authorList>
            <person name="de Groot N.N."/>
        </authorList>
    </citation>
    <scope>NUCLEOTIDE SEQUENCE [LARGE SCALE GENOMIC DNA]</scope>
    <source>
        <strain evidence="2 3">CGMCC 1.5058</strain>
    </source>
</reference>
<feature type="transmembrane region" description="Helical" evidence="1">
    <location>
        <begin position="52"/>
        <end position="79"/>
    </location>
</feature>
<dbReference type="PIRSF" id="PIRSF027391">
    <property type="entry name" value="Hpre_diP_synt_I"/>
    <property type="match status" value="1"/>
</dbReference>
<dbReference type="Pfam" id="PF07456">
    <property type="entry name" value="Hpre_diP_synt_I"/>
    <property type="match status" value="1"/>
</dbReference>
<feature type="transmembrane region" description="Helical" evidence="1">
    <location>
        <begin position="147"/>
        <end position="173"/>
    </location>
</feature>
<keyword evidence="1" id="KW-1133">Transmembrane helix</keyword>
<dbReference type="EMBL" id="FNDZ01000001">
    <property type="protein sequence ID" value="SDH98465.1"/>
    <property type="molecule type" value="Genomic_DNA"/>
</dbReference>
<proteinExistence type="predicted"/>
<evidence type="ECO:0000313" key="2">
    <source>
        <dbReference type="EMBL" id="SDH98465.1"/>
    </source>
</evidence>
<organism evidence="2 3">
    <name type="scientific">Proteiniclasticum ruminis</name>
    <dbReference type="NCBI Taxonomy" id="398199"/>
    <lineage>
        <taxon>Bacteria</taxon>
        <taxon>Bacillati</taxon>
        <taxon>Bacillota</taxon>
        <taxon>Clostridia</taxon>
        <taxon>Eubacteriales</taxon>
        <taxon>Clostridiaceae</taxon>
        <taxon>Proteiniclasticum</taxon>
    </lineage>
</organism>
<dbReference type="InterPro" id="IPR014535">
    <property type="entry name" value="Hpre_diP_synt_I"/>
</dbReference>
<evidence type="ECO:0000313" key="3">
    <source>
        <dbReference type="Proteomes" id="UP000183255"/>
    </source>
</evidence>
<name>A0A1G8GVP8_9CLOT</name>
<sequence length="197" mass="21045">MTKTSSQGLKVTTMTKTTKMIFISLIVAQALVLHVIEGMIPLPIGIPGAKLGLANIFTIISLYILGFKSTVLVVGLRVVLATMFGGTLSSFLYSISGGFLSLLAMAAVKNLFKKKVTIIGVSGAGAVSHNIGQLVVASMIVNNWSVMMYLPVLTFIGIGTGIFIGIAANFIIYHMSKITAVKKISQLKDWEIFTKES</sequence>
<protein>
    <submittedName>
        <fullName evidence="2">Heptaprenyl diphosphate synthase</fullName>
    </submittedName>
</protein>
<dbReference type="AlphaFoldDB" id="A0A1G8GVP8"/>
<keyword evidence="1" id="KW-0472">Membrane</keyword>
<dbReference type="InterPro" id="IPR010898">
    <property type="entry name" value="Hpre_diP_synth_I"/>
</dbReference>
<accession>A0A1G8GVP8</accession>
<gene>
    <name evidence="2" type="ORF">SAMN05421804_101381</name>
</gene>
<dbReference type="Proteomes" id="UP000183255">
    <property type="component" value="Unassembled WGS sequence"/>
</dbReference>
<keyword evidence="1" id="KW-0812">Transmembrane</keyword>
<evidence type="ECO:0000256" key="1">
    <source>
        <dbReference type="SAM" id="Phobius"/>
    </source>
</evidence>
<feature type="transmembrane region" description="Helical" evidence="1">
    <location>
        <begin position="91"/>
        <end position="112"/>
    </location>
</feature>
<feature type="transmembrane region" description="Helical" evidence="1">
    <location>
        <begin position="20"/>
        <end position="40"/>
    </location>
</feature>
<dbReference type="Gene3D" id="1.10.1760.20">
    <property type="match status" value="1"/>
</dbReference>